<evidence type="ECO:0000313" key="1">
    <source>
        <dbReference type="EMBL" id="SUZ53461.1"/>
    </source>
</evidence>
<proteinExistence type="predicted"/>
<dbReference type="EMBL" id="UINC01000333">
    <property type="protein sequence ID" value="SUZ53461.1"/>
    <property type="molecule type" value="Genomic_DNA"/>
</dbReference>
<evidence type="ECO:0008006" key="2">
    <source>
        <dbReference type="Google" id="ProtNLM"/>
    </source>
</evidence>
<accession>A0A381NG02</accession>
<organism evidence="1">
    <name type="scientific">marine metagenome</name>
    <dbReference type="NCBI Taxonomy" id="408172"/>
    <lineage>
        <taxon>unclassified sequences</taxon>
        <taxon>metagenomes</taxon>
        <taxon>ecological metagenomes</taxon>
    </lineage>
</organism>
<sequence>MFLALCPANNSMPVLAQAPLSVQDVKPLVPTALATGDSLFFSMEPLASFRRLEARVDIAPSDYEARWRAARAALILGVIEEDRERTGRWLRIAVQHASEARALRPDNVDAIAWLAAAKGRLAQDIAGVREQVRLAKEVWALTQEALAIDGNHALANSVFGKLNQEVRSLSGFERFIARTFMGGGDSMKSSSWEAAEEHILRALESEPGTVLFYKDLGDTYRLQDKLDLARTTYQEGLAAPDLYPSDPMWKEQMIDRIKQLGR</sequence>
<reference evidence="1" key="1">
    <citation type="submission" date="2018-05" db="EMBL/GenBank/DDBJ databases">
        <authorList>
            <person name="Lanie J.A."/>
            <person name="Ng W.-L."/>
            <person name="Kazmierczak K.M."/>
            <person name="Andrzejewski T.M."/>
            <person name="Davidsen T.M."/>
            <person name="Wayne K.J."/>
            <person name="Tettelin H."/>
            <person name="Glass J.I."/>
            <person name="Rusch D."/>
            <person name="Podicherti R."/>
            <person name="Tsui H.-C.T."/>
            <person name="Winkler M.E."/>
        </authorList>
    </citation>
    <scope>NUCLEOTIDE SEQUENCE</scope>
</reference>
<dbReference type="InterPro" id="IPR011990">
    <property type="entry name" value="TPR-like_helical_dom_sf"/>
</dbReference>
<dbReference type="AlphaFoldDB" id="A0A381NG02"/>
<dbReference type="Gene3D" id="1.25.40.10">
    <property type="entry name" value="Tetratricopeptide repeat domain"/>
    <property type="match status" value="1"/>
</dbReference>
<protein>
    <recommendedName>
        <fullName evidence="2">Tetratricopeptide repeat-like domain-containing protein</fullName>
    </recommendedName>
</protein>
<dbReference type="SUPFAM" id="SSF48452">
    <property type="entry name" value="TPR-like"/>
    <property type="match status" value="1"/>
</dbReference>
<gene>
    <name evidence="1" type="ORF">METZ01_LOCUS6315</name>
</gene>
<name>A0A381NG02_9ZZZZ</name>